<dbReference type="RefSeq" id="WP_171395092.1">
    <property type="nucleotide sequence ID" value="NZ_CP049838.1"/>
</dbReference>
<evidence type="ECO:0000256" key="1">
    <source>
        <dbReference type="SAM" id="Phobius"/>
    </source>
</evidence>
<feature type="transmembrane region" description="Helical" evidence="1">
    <location>
        <begin position="20"/>
        <end position="38"/>
    </location>
</feature>
<feature type="transmembrane region" description="Helical" evidence="1">
    <location>
        <begin position="50"/>
        <end position="76"/>
    </location>
</feature>
<organism evidence="2 3">
    <name type="scientific">Streptomyces asoensis</name>
    <dbReference type="NCBI Taxonomy" id="249586"/>
    <lineage>
        <taxon>Bacteria</taxon>
        <taxon>Bacillati</taxon>
        <taxon>Actinomycetota</taxon>
        <taxon>Actinomycetes</taxon>
        <taxon>Kitasatosporales</taxon>
        <taxon>Streptomycetaceae</taxon>
        <taxon>Streptomyces</taxon>
    </lineage>
</organism>
<dbReference type="Proteomes" id="UP000502665">
    <property type="component" value="Chromosome"/>
</dbReference>
<keyword evidence="1" id="KW-0472">Membrane</keyword>
<keyword evidence="3" id="KW-1185">Reference proteome</keyword>
<name>A0A6M4WGX9_9ACTN</name>
<reference evidence="2" key="1">
    <citation type="submission" date="2020-03" db="EMBL/GenBank/DDBJ databases">
        <title>Molecular networking-based the target discovery of potent antiproliferative macrolactams: 5/6/7/16 polycyclic ansamycins and glycosylated trienomycin from Streptomyces cacaoi subsp. asoensis.</title>
        <authorList>
            <person name="Liu L.-L."/>
        </authorList>
    </citation>
    <scope>NUCLEOTIDE SEQUENCE [LARGE SCALE GENOMIC DNA]</scope>
    <source>
        <strain evidence="2">H2S5</strain>
    </source>
</reference>
<evidence type="ECO:0000313" key="3">
    <source>
        <dbReference type="Proteomes" id="UP000502665"/>
    </source>
</evidence>
<evidence type="ECO:0000313" key="2">
    <source>
        <dbReference type="EMBL" id="QJS99438.1"/>
    </source>
</evidence>
<accession>A0A6M4WGX9</accession>
<proteinExistence type="predicted"/>
<protein>
    <submittedName>
        <fullName evidence="2">Uncharacterized protein</fullName>
    </submittedName>
</protein>
<sequence>MSLGPVVPKPLDGSVRFFSVAYLPTYAATVFVLLLVWAGAPGADVSLRRAWRTATAVGAGQAVWIVVGTTVVAVVFQPFQLAVVRLLEGGWPEALGAGPLRALQRRRRARLAARAELAGPAGEPSPAQVQRAGAAAAVLRRRYPLPDHLVRPTALGNVLAALRDTAGRDHGWDAAVAWPRLYPVLGERARAVVDDGRDSLDAAARLCVTTAVTALVSTVLLLRSGWWVLLALAPAAVALLAYHGAVQAALTYGDAVRAAFELHRFDLLQALHLPLPDSLQEERSLAEALCLHWRQGLPPPPRYVHPVDSPPPTGT</sequence>
<keyword evidence="1" id="KW-1133">Transmembrane helix</keyword>
<dbReference type="EMBL" id="CP049838">
    <property type="protein sequence ID" value="QJS99438.1"/>
    <property type="molecule type" value="Genomic_DNA"/>
</dbReference>
<feature type="transmembrane region" description="Helical" evidence="1">
    <location>
        <begin position="227"/>
        <end position="245"/>
    </location>
</feature>
<keyword evidence="1" id="KW-0812">Transmembrane</keyword>
<dbReference type="AlphaFoldDB" id="A0A6M4WGX9"/>
<gene>
    <name evidence="2" type="ORF">G9272_03225</name>
</gene>